<proteinExistence type="predicted"/>
<evidence type="ECO:0000313" key="3">
    <source>
        <dbReference type="EMBL" id="KZV94569.1"/>
    </source>
</evidence>
<name>A0A166ART9_EXIGL</name>
<accession>A0A166ART9</accession>
<dbReference type="PANTHER" id="PTHR43194">
    <property type="entry name" value="HYDROLASE ALPHA/BETA FOLD FAMILY"/>
    <property type="match status" value="1"/>
</dbReference>
<dbReference type="Gene3D" id="3.40.50.1820">
    <property type="entry name" value="alpha/beta hydrolase"/>
    <property type="match status" value="1"/>
</dbReference>
<dbReference type="SUPFAM" id="SSF53474">
    <property type="entry name" value="alpha/beta-Hydrolases"/>
    <property type="match status" value="1"/>
</dbReference>
<evidence type="ECO:0000313" key="4">
    <source>
        <dbReference type="Proteomes" id="UP000077266"/>
    </source>
</evidence>
<gene>
    <name evidence="3" type="ORF">EXIGLDRAFT_672941</name>
</gene>
<dbReference type="GO" id="GO:0016787">
    <property type="term" value="F:hydrolase activity"/>
    <property type="evidence" value="ECO:0007669"/>
    <property type="project" value="UniProtKB-KW"/>
</dbReference>
<evidence type="ECO:0000256" key="1">
    <source>
        <dbReference type="SAM" id="SignalP"/>
    </source>
</evidence>
<dbReference type="AlphaFoldDB" id="A0A166ART9"/>
<dbReference type="OrthoDB" id="9978720at2759"/>
<keyword evidence="4" id="KW-1185">Reference proteome</keyword>
<dbReference type="InterPro" id="IPR029058">
    <property type="entry name" value="AB_hydrolase_fold"/>
</dbReference>
<protein>
    <submittedName>
        <fullName evidence="3">Alpha/beta-hydrolase</fullName>
    </submittedName>
</protein>
<keyword evidence="1" id="KW-0732">Signal</keyword>
<dbReference type="InterPro" id="IPR000073">
    <property type="entry name" value="AB_hydrolase_1"/>
</dbReference>
<dbReference type="EMBL" id="KV425970">
    <property type="protein sequence ID" value="KZV94569.1"/>
    <property type="molecule type" value="Genomic_DNA"/>
</dbReference>
<sequence length="362" mass="39827">MLIRYAAFLLAVLAAAGASQSTPHTRSYFYVGNTYRTNADGTFADGQMYVEHLRPVRVEHRVPLVMIHGLSQSGTNWVNTPDGRPGWADFFLSKGYELYIVDQPARARSAWNAAFDGNVSLPSTLSVAQRFTAPERFNIWPAAKFHTQWPGAGVQGDAIFDEFYASQMQSLDSNAETDTKIQHAGAALLDKIGTAILMTHSQAGPLGWLIADARPRLVRAIVALEPSGPPFFDTTVTIPPAPARPFGIADIPITYDPPLTSATDLERVLVVNNSVTVCFKQAEPARQLVNLQRIPVLAVTTQASYHAHYDWCTVEFMRQAGVNVQHISLPEVGIRGNGHMMFLEKNSDDIAALVERWVAEHD</sequence>
<dbReference type="Pfam" id="PF12697">
    <property type="entry name" value="Abhydrolase_6"/>
    <property type="match status" value="1"/>
</dbReference>
<dbReference type="STRING" id="1314781.A0A166ART9"/>
<dbReference type="InterPro" id="IPR050228">
    <property type="entry name" value="Carboxylesterase_BioH"/>
</dbReference>
<evidence type="ECO:0000259" key="2">
    <source>
        <dbReference type="Pfam" id="PF12697"/>
    </source>
</evidence>
<feature type="signal peptide" evidence="1">
    <location>
        <begin position="1"/>
        <end position="21"/>
    </location>
</feature>
<organism evidence="3 4">
    <name type="scientific">Exidia glandulosa HHB12029</name>
    <dbReference type="NCBI Taxonomy" id="1314781"/>
    <lineage>
        <taxon>Eukaryota</taxon>
        <taxon>Fungi</taxon>
        <taxon>Dikarya</taxon>
        <taxon>Basidiomycota</taxon>
        <taxon>Agaricomycotina</taxon>
        <taxon>Agaricomycetes</taxon>
        <taxon>Auriculariales</taxon>
        <taxon>Exidiaceae</taxon>
        <taxon>Exidia</taxon>
    </lineage>
</organism>
<feature type="chain" id="PRO_5007870785" evidence="1">
    <location>
        <begin position="22"/>
        <end position="362"/>
    </location>
</feature>
<dbReference type="CDD" id="cd12809">
    <property type="entry name" value="Esterase_713_like-2"/>
    <property type="match status" value="1"/>
</dbReference>
<dbReference type="InParanoid" id="A0A166ART9"/>
<keyword evidence="3" id="KW-0378">Hydrolase</keyword>
<dbReference type="PANTHER" id="PTHR43194:SF4">
    <property type="entry name" value="AB HYDROLASE-1 DOMAIN-CONTAINING PROTEIN"/>
    <property type="match status" value="1"/>
</dbReference>
<feature type="domain" description="AB hydrolase-1" evidence="2">
    <location>
        <begin position="64"/>
        <end position="352"/>
    </location>
</feature>
<reference evidence="3 4" key="1">
    <citation type="journal article" date="2016" name="Mol. Biol. Evol.">
        <title>Comparative Genomics of Early-Diverging Mushroom-Forming Fungi Provides Insights into the Origins of Lignocellulose Decay Capabilities.</title>
        <authorList>
            <person name="Nagy L.G."/>
            <person name="Riley R."/>
            <person name="Tritt A."/>
            <person name="Adam C."/>
            <person name="Daum C."/>
            <person name="Floudas D."/>
            <person name="Sun H."/>
            <person name="Yadav J.S."/>
            <person name="Pangilinan J."/>
            <person name="Larsson K.H."/>
            <person name="Matsuura K."/>
            <person name="Barry K."/>
            <person name="Labutti K."/>
            <person name="Kuo R."/>
            <person name="Ohm R.A."/>
            <person name="Bhattacharya S.S."/>
            <person name="Shirouzu T."/>
            <person name="Yoshinaga Y."/>
            <person name="Martin F.M."/>
            <person name="Grigoriev I.V."/>
            <person name="Hibbett D.S."/>
        </authorList>
    </citation>
    <scope>NUCLEOTIDE SEQUENCE [LARGE SCALE GENOMIC DNA]</scope>
    <source>
        <strain evidence="3 4">HHB12029</strain>
    </source>
</reference>
<dbReference type="Proteomes" id="UP000077266">
    <property type="component" value="Unassembled WGS sequence"/>
</dbReference>